<organism evidence="1 2">
    <name type="scientific">Desmophyllum pertusum</name>
    <dbReference type="NCBI Taxonomy" id="174260"/>
    <lineage>
        <taxon>Eukaryota</taxon>
        <taxon>Metazoa</taxon>
        <taxon>Cnidaria</taxon>
        <taxon>Anthozoa</taxon>
        <taxon>Hexacorallia</taxon>
        <taxon>Scleractinia</taxon>
        <taxon>Caryophylliina</taxon>
        <taxon>Caryophylliidae</taxon>
        <taxon>Desmophyllum</taxon>
    </lineage>
</organism>
<protein>
    <submittedName>
        <fullName evidence="1">Uncharacterized protein</fullName>
    </submittedName>
</protein>
<evidence type="ECO:0000313" key="2">
    <source>
        <dbReference type="Proteomes" id="UP001163046"/>
    </source>
</evidence>
<gene>
    <name evidence="1" type="ORF">OS493_019475</name>
</gene>
<name>A0A9W9ZPI7_9CNID</name>
<proteinExistence type="predicted"/>
<accession>A0A9W9ZPI7</accession>
<dbReference type="OrthoDB" id="5985028at2759"/>
<sequence>MHAMVYHVPGAIEKYGNVKQFTGQGVEKNDDARRVVKRKSNNLDSPTDVLLTESRLRSLRKRERTPRTYNKQNVTYWDNGIKQSRAKRKRLSFQMSE</sequence>
<reference evidence="1" key="1">
    <citation type="submission" date="2023-01" db="EMBL/GenBank/DDBJ databases">
        <title>Genome assembly of the deep-sea coral Lophelia pertusa.</title>
        <authorList>
            <person name="Herrera S."/>
            <person name="Cordes E."/>
        </authorList>
    </citation>
    <scope>NUCLEOTIDE SEQUENCE</scope>
    <source>
        <strain evidence="1">USNM1676648</strain>
        <tissue evidence="1">Polyp</tissue>
    </source>
</reference>
<dbReference type="Proteomes" id="UP001163046">
    <property type="component" value="Unassembled WGS sequence"/>
</dbReference>
<evidence type="ECO:0000313" key="1">
    <source>
        <dbReference type="EMBL" id="KAJ7384799.1"/>
    </source>
</evidence>
<dbReference type="EMBL" id="MU825884">
    <property type="protein sequence ID" value="KAJ7384799.1"/>
    <property type="molecule type" value="Genomic_DNA"/>
</dbReference>
<keyword evidence="2" id="KW-1185">Reference proteome</keyword>
<dbReference type="AlphaFoldDB" id="A0A9W9ZPI7"/>
<comment type="caution">
    <text evidence="1">The sequence shown here is derived from an EMBL/GenBank/DDBJ whole genome shotgun (WGS) entry which is preliminary data.</text>
</comment>